<name>A0A0A9HLZ4_ARUDO</name>
<protein>
    <submittedName>
        <fullName evidence="2">Uncharacterized protein</fullName>
    </submittedName>
</protein>
<keyword evidence="1" id="KW-1133">Transmembrane helix</keyword>
<accession>A0A0A9HLZ4</accession>
<evidence type="ECO:0000313" key="2">
    <source>
        <dbReference type="EMBL" id="JAE36869.1"/>
    </source>
</evidence>
<evidence type="ECO:0000256" key="1">
    <source>
        <dbReference type="SAM" id="Phobius"/>
    </source>
</evidence>
<keyword evidence="1" id="KW-0812">Transmembrane</keyword>
<reference evidence="2" key="1">
    <citation type="submission" date="2014-09" db="EMBL/GenBank/DDBJ databases">
        <authorList>
            <person name="Magalhaes I.L.F."/>
            <person name="Oliveira U."/>
            <person name="Santos F.R."/>
            <person name="Vidigal T.H.D.A."/>
            <person name="Brescovit A.D."/>
            <person name="Santos A.J."/>
        </authorList>
    </citation>
    <scope>NUCLEOTIDE SEQUENCE</scope>
    <source>
        <tissue evidence="2">Shoot tissue taken approximately 20 cm above the soil surface</tissue>
    </source>
</reference>
<feature type="transmembrane region" description="Helical" evidence="1">
    <location>
        <begin position="21"/>
        <end position="41"/>
    </location>
</feature>
<proteinExistence type="predicted"/>
<dbReference type="AlphaFoldDB" id="A0A0A9HLZ4"/>
<sequence>MFFWLQCLAVRSEKRHAYNNVISSTNAILVTLLQLALKWLLASYAQ</sequence>
<dbReference type="EMBL" id="GBRH01161027">
    <property type="protein sequence ID" value="JAE36869.1"/>
    <property type="molecule type" value="Transcribed_RNA"/>
</dbReference>
<organism evidence="2">
    <name type="scientific">Arundo donax</name>
    <name type="common">Giant reed</name>
    <name type="synonym">Donax arundinaceus</name>
    <dbReference type="NCBI Taxonomy" id="35708"/>
    <lineage>
        <taxon>Eukaryota</taxon>
        <taxon>Viridiplantae</taxon>
        <taxon>Streptophyta</taxon>
        <taxon>Embryophyta</taxon>
        <taxon>Tracheophyta</taxon>
        <taxon>Spermatophyta</taxon>
        <taxon>Magnoliopsida</taxon>
        <taxon>Liliopsida</taxon>
        <taxon>Poales</taxon>
        <taxon>Poaceae</taxon>
        <taxon>PACMAD clade</taxon>
        <taxon>Arundinoideae</taxon>
        <taxon>Arundineae</taxon>
        <taxon>Arundo</taxon>
    </lineage>
</organism>
<keyword evidence="1" id="KW-0472">Membrane</keyword>
<reference evidence="2" key="2">
    <citation type="journal article" date="2015" name="Data Brief">
        <title>Shoot transcriptome of the giant reed, Arundo donax.</title>
        <authorList>
            <person name="Barrero R.A."/>
            <person name="Guerrero F.D."/>
            <person name="Moolhuijzen P."/>
            <person name="Goolsby J.A."/>
            <person name="Tidwell J."/>
            <person name="Bellgard S.E."/>
            <person name="Bellgard M.I."/>
        </authorList>
    </citation>
    <scope>NUCLEOTIDE SEQUENCE</scope>
    <source>
        <tissue evidence="2">Shoot tissue taken approximately 20 cm above the soil surface</tissue>
    </source>
</reference>